<dbReference type="Proteomes" id="UP001228171">
    <property type="component" value="Unassembled WGS sequence"/>
</dbReference>
<evidence type="ECO:0008006" key="3">
    <source>
        <dbReference type="Google" id="ProtNLM"/>
    </source>
</evidence>
<comment type="caution">
    <text evidence="1">The sequence shown here is derived from an EMBL/GenBank/DDBJ whole genome shotgun (WGS) entry which is preliminary data.</text>
</comment>
<gene>
    <name evidence="1" type="ORF">Q8P09_12530</name>
</gene>
<name>A0ABT9HJE5_9GAMM</name>
<sequence length="142" mass="15752">MAISTDKLVNTQYTWSIATDDVPTFNQVQFLNSMDMPNLPKTVVDVTPTDATSTVNAVANFRETSEIAFTLYYMPTDPQHMELKAAFNNNTTLKNKITFVDAAGEGFIFDGMIKEFNLVAEQKDMLKVEGVLVISSEVTPTV</sequence>
<dbReference type="RefSeq" id="WP_305936097.1">
    <property type="nucleotide sequence ID" value="NZ_JAVAJI010000028.1"/>
</dbReference>
<organism evidence="1 2">
    <name type="scientific">Psychrobacter faecalis</name>
    <dbReference type="NCBI Taxonomy" id="180588"/>
    <lineage>
        <taxon>Bacteria</taxon>
        <taxon>Pseudomonadati</taxon>
        <taxon>Pseudomonadota</taxon>
        <taxon>Gammaproteobacteria</taxon>
        <taxon>Moraxellales</taxon>
        <taxon>Moraxellaceae</taxon>
        <taxon>Psychrobacter</taxon>
    </lineage>
</organism>
<keyword evidence="2" id="KW-1185">Reference proteome</keyword>
<dbReference type="Gene3D" id="4.10.410.40">
    <property type="match status" value="1"/>
</dbReference>
<accession>A0ABT9HJE5</accession>
<reference evidence="1 2" key="1">
    <citation type="submission" date="2023-08" db="EMBL/GenBank/DDBJ databases">
        <authorList>
            <person name="Kumar R."/>
        </authorList>
    </citation>
    <scope>NUCLEOTIDE SEQUENCE [LARGE SCALE GENOMIC DNA]</scope>
    <source>
        <strain evidence="1 2">LUR13</strain>
    </source>
</reference>
<evidence type="ECO:0000313" key="1">
    <source>
        <dbReference type="EMBL" id="MDP4545902.1"/>
    </source>
</evidence>
<evidence type="ECO:0000313" key="2">
    <source>
        <dbReference type="Proteomes" id="UP001228171"/>
    </source>
</evidence>
<dbReference type="EMBL" id="JAVAJI010000028">
    <property type="protein sequence ID" value="MDP4545902.1"/>
    <property type="molecule type" value="Genomic_DNA"/>
</dbReference>
<proteinExistence type="predicted"/>
<protein>
    <recommendedName>
        <fullName evidence="3">Phage tail protein</fullName>
    </recommendedName>
</protein>